<gene>
    <name evidence="1" type="ordered locus">CKO_04471</name>
</gene>
<dbReference type="AlphaFoldDB" id="A8APW3"/>
<protein>
    <submittedName>
        <fullName evidence="1">Uncharacterized protein</fullName>
    </submittedName>
</protein>
<sequence>MLLAISANFSGLQPAQQFAAFAHNRNGIGAEKVHIWHQIIKHTIAHNKTFPGSDEHSEKQRNAVSANNISCYDVQG</sequence>
<dbReference type="EMBL" id="CP000822">
    <property type="protein sequence ID" value="ABV15526.1"/>
    <property type="molecule type" value="Genomic_DNA"/>
</dbReference>
<evidence type="ECO:0000313" key="2">
    <source>
        <dbReference type="Proteomes" id="UP000008148"/>
    </source>
</evidence>
<dbReference type="HOGENOM" id="CLU_2647970_0_0_6"/>
<reference evidence="1 2" key="1">
    <citation type="submission" date="2007-08" db="EMBL/GenBank/DDBJ databases">
        <authorList>
            <consortium name="The Citrobacter koseri Genome Sequencing Project"/>
            <person name="McClelland M."/>
            <person name="Sanderson E.K."/>
            <person name="Porwollik S."/>
            <person name="Spieth J."/>
            <person name="Clifton W.S."/>
            <person name="Latreille P."/>
            <person name="Courtney L."/>
            <person name="Wang C."/>
            <person name="Pepin K."/>
            <person name="Bhonagiri V."/>
            <person name="Nash W."/>
            <person name="Johnson M."/>
            <person name="Thiruvilangam P."/>
            <person name="Wilson R."/>
        </authorList>
    </citation>
    <scope>NUCLEOTIDE SEQUENCE [LARGE SCALE GENOMIC DNA]</scope>
    <source>
        <strain evidence="2">ATCC BAA-895 / CDC 4225-83 / SGSC4696</strain>
    </source>
</reference>
<proteinExistence type="predicted"/>
<keyword evidence="2" id="KW-1185">Reference proteome</keyword>
<dbReference type="Proteomes" id="UP000008148">
    <property type="component" value="Chromosome"/>
</dbReference>
<organism evidence="1 2">
    <name type="scientific">Citrobacter koseri (strain ATCC BAA-895 / CDC 4225-83 / SGSC4696)</name>
    <dbReference type="NCBI Taxonomy" id="290338"/>
    <lineage>
        <taxon>Bacteria</taxon>
        <taxon>Pseudomonadati</taxon>
        <taxon>Pseudomonadota</taxon>
        <taxon>Gammaproteobacteria</taxon>
        <taxon>Enterobacterales</taxon>
        <taxon>Enterobacteriaceae</taxon>
        <taxon>Citrobacter</taxon>
    </lineage>
</organism>
<accession>A8APW3</accession>
<dbReference type="STRING" id="290338.CKO_04471"/>
<evidence type="ECO:0000313" key="1">
    <source>
        <dbReference type="EMBL" id="ABV15526.1"/>
    </source>
</evidence>
<name>A8APW3_CITK8</name>
<dbReference type="KEGG" id="cko:CKO_04471"/>